<comment type="caution">
    <text evidence="6">The sequence shown here is derived from an EMBL/GenBank/DDBJ whole genome shotgun (WGS) entry which is preliminary data.</text>
</comment>
<dbReference type="GO" id="GO:0031267">
    <property type="term" value="F:small GTPase binding"/>
    <property type="evidence" value="ECO:0007669"/>
    <property type="project" value="TreeGrafter"/>
</dbReference>
<feature type="compositionally biased region" description="Basic and acidic residues" evidence="5">
    <location>
        <begin position="345"/>
        <end position="354"/>
    </location>
</feature>
<name>A0A9N7RAH0_STRHE</name>
<evidence type="ECO:0000256" key="5">
    <source>
        <dbReference type="SAM" id="MobiDB-lite"/>
    </source>
</evidence>
<feature type="compositionally biased region" description="Polar residues" evidence="5">
    <location>
        <begin position="172"/>
        <end position="181"/>
    </location>
</feature>
<feature type="coiled-coil region" evidence="4">
    <location>
        <begin position="73"/>
        <end position="121"/>
    </location>
</feature>
<evidence type="ECO:0000256" key="1">
    <source>
        <dbReference type="ARBA" id="ARBA00004555"/>
    </source>
</evidence>
<feature type="region of interest" description="Disordered" evidence="5">
    <location>
        <begin position="316"/>
        <end position="354"/>
    </location>
</feature>
<evidence type="ECO:0000256" key="4">
    <source>
        <dbReference type="SAM" id="Coils"/>
    </source>
</evidence>
<evidence type="ECO:0000256" key="3">
    <source>
        <dbReference type="ARBA" id="ARBA00023054"/>
    </source>
</evidence>
<organism evidence="6 7">
    <name type="scientific">Striga hermonthica</name>
    <name type="common">Purple witchweed</name>
    <name type="synonym">Buchnera hermonthica</name>
    <dbReference type="NCBI Taxonomy" id="68872"/>
    <lineage>
        <taxon>Eukaryota</taxon>
        <taxon>Viridiplantae</taxon>
        <taxon>Streptophyta</taxon>
        <taxon>Embryophyta</taxon>
        <taxon>Tracheophyta</taxon>
        <taxon>Spermatophyta</taxon>
        <taxon>Magnoliopsida</taxon>
        <taxon>eudicotyledons</taxon>
        <taxon>Gunneridae</taxon>
        <taxon>Pentapetalae</taxon>
        <taxon>asterids</taxon>
        <taxon>lamiids</taxon>
        <taxon>Lamiales</taxon>
        <taxon>Orobanchaceae</taxon>
        <taxon>Buchnereae</taxon>
        <taxon>Striga</taxon>
    </lineage>
</organism>
<dbReference type="EMBL" id="CACSLK010020742">
    <property type="protein sequence ID" value="CAA0820742.1"/>
    <property type="molecule type" value="Genomic_DNA"/>
</dbReference>
<accession>A0A9N7RAH0</accession>
<feature type="region of interest" description="Disordered" evidence="5">
    <location>
        <begin position="16"/>
        <end position="43"/>
    </location>
</feature>
<gene>
    <name evidence="6" type="ORF">SHERM_18744</name>
</gene>
<keyword evidence="3 4" id="KW-0175">Coiled coil</keyword>
<dbReference type="Proteomes" id="UP001153555">
    <property type="component" value="Unassembled WGS sequence"/>
</dbReference>
<protein>
    <submittedName>
        <fullName evidence="6">Golgin candidate 4</fullName>
    </submittedName>
</protein>
<feature type="compositionally biased region" description="Low complexity" evidence="5">
    <location>
        <begin position="688"/>
        <end position="712"/>
    </location>
</feature>
<dbReference type="GO" id="GO:0005794">
    <property type="term" value="C:Golgi apparatus"/>
    <property type="evidence" value="ECO:0007669"/>
    <property type="project" value="UniProtKB-SubCell"/>
</dbReference>
<dbReference type="PANTHER" id="PTHR18921">
    <property type="entry name" value="MYOSIN HEAVY CHAIN - RELATED"/>
    <property type="match status" value="1"/>
</dbReference>
<evidence type="ECO:0000313" key="7">
    <source>
        <dbReference type="Proteomes" id="UP001153555"/>
    </source>
</evidence>
<reference evidence="6" key="1">
    <citation type="submission" date="2019-12" db="EMBL/GenBank/DDBJ databases">
        <authorList>
            <person name="Scholes J."/>
        </authorList>
    </citation>
    <scope>NUCLEOTIDE SEQUENCE</scope>
</reference>
<dbReference type="GO" id="GO:0006888">
    <property type="term" value="P:endoplasmic reticulum to Golgi vesicle-mediated transport"/>
    <property type="evidence" value="ECO:0007669"/>
    <property type="project" value="TreeGrafter"/>
</dbReference>
<keyword evidence="2" id="KW-0333">Golgi apparatus</keyword>
<dbReference type="GO" id="GO:0007030">
    <property type="term" value="P:Golgi organization"/>
    <property type="evidence" value="ECO:0007669"/>
    <property type="project" value="TreeGrafter"/>
</dbReference>
<feature type="region of interest" description="Disordered" evidence="5">
    <location>
        <begin position="672"/>
        <end position="758"/>
    </location>
</feature>
<feature type="coiled-coil region" evidence="4">
    <location>
        <begin position="484"/>
        <end position="567"/>
    </location>
</feature>
<dbReference type="AlphaFoldDB" id="A0A9N7RAH0"/>
<dbReference type="PANTHER" id="PTHR18921:SF2">
    <property type="entry name" value="THYROID RECEPTOR-INTERACTING PROTEIN 11"/>
    <property type="match status" value="1"/>
</dbReference>
<proteinExistence type="predicted"/>
<comment type="subcellular location">
    <subcellularLocation>
        <location evidence="1">Golgi apparatus</location>
    </subcellularLocation>
</comment>
<feature type="region of interest" description="Disordered" evidence="5">
    <location>
        <begin position="160"/>
        <end position="188"/>
    </location>
</feature>
<sequence>MWNSVANLKESLSKIALDVHDDDDDDEPSIRTPQSRDRLENGISVSERRISRSFSRSNSPIVNGFDSPPTPEIQQYKKEIKRLQESEAEIKALSVNYAALLKEKEDLISKLTEENGSLKQNLLTTNAALSATTAVPKGSVNISPRSNKFATKVRNNGSPLSNGIISKHDELSNGTISNNGKELSDQMEDKNKSLAELQATHESQMKQMVVELDKERGRLATMRSRLEEEQKLNRSFQQELGSLKDENNKMLKEVQKTRDDLNQKISEIGRLQIELQRRDAEGTNGTIVELKKVIATLEDETRNIKKEKDELEAALKAVTSDPVPKGAPADVDPNKRTSHISVESPSKEEMQQSLRKLENDLKEASRERDKALYELNRLKQHLLEKESEESEKMDEDSKVIEELREINGHQRVQISRLEKALTQAIASQEDIKVSSSNELMRAKETIDELDRKLTSCLSTIDAKNMEILNLQTALGQYYAEIEAKERLIEELYFAKEESARLTNQLKEAHQQADVSKMEKEEILGRLSEAERTLADGKSRVKKLTEDNEKLRRALEQSMTRLNRMSVDSDFLVDRRIVIKLLVTYFQRNHSKEVLDLMVRMLGFSDEDKQRIGIAQQGAGKGVVRGVLGLPGRLVGGILGGGGSAGGQAAMASDNQSFADLWVDFLLTETEKEKRGLAEGSNPAHDNTDTSPSPSSDHKGSSSSSASSYLHSPFDSRNQMQSHSRPNFMQRENSDSEFSTVPLTSSESNSQGSRLLPRY</sequence>
<dbReference type="OrthoDB" id="71227at2759"/>
<feature type="compositionally biased region" description="Basic and acidic residues" evidence="5">
    <location>
        <begin position="34"/>
        <end position="43"/>
    </location>
</feature>
<evidence type="ECO:0000256" key="2">
    <source>
        <dbReference type="ARBA" id="ARBA00023034"/>
    </source>
</evidence>
<feature type="compositionally biased region" description="Polar residues" evidence="5">
    <location>
        <begin position="714"/>
        <end position="752"/>
    </location>
</feature>
<keyword evidence="7" id="KW-1185">Reference proteome</keyword>
<evidence type="ECO:0000313" key="6">
    <source>
        <dbReference type="EMBL" id="CAA0820742.1"/>
    </source>
</evidence>